<proteinExistence type="predicted"/>
<feature type="region of interest" description="Disordered" evidence="1">
    <location>
        <begin position="33"/>
        <end position="66"/>
    </location>
</feature>
<keyword evidence="3" id="KW-1185">Reference proteome</keyword>
<dbReference type="PROSITE" id="PS50194">
    <property type="entry name" value="FILAMIN_REPEAT"/>
    <property type="match status" value="1"/>
</dbReference>
<reference evidence="2 3" key="1">
    <citation type="submission" date="2020-07" db="EMBL/GenBank/DDBJ databases">
        <title>Sequencing the genomes of 1000 actinobacteria strains.</title>
        <authorList>
            <person name="Klenk H.-P."/>
        </authorList>
    </citation>
    <scope>NUCLEOTIDE SEQUENCE [LARGE SCALE GENOMIC DNA]</scope>
    <source>
        <strain evidence="2 3">DSM 42178</strain>
    </source>
</reference>
<dbReference type="RefSeq" id="WP_179812902.1">
    <property type="nucleotide sequence ID" value="NZ_JACBZD010000001.1"/>
</dbReference>
<gene>
    <name evidence="2" type="ORF">FHU37_000867</name>
</gene>
<feature type="compositionally biased region" description="Basic and acidic residues" evidence="1">
    <location>
        <begin position="313"/>
        <end position="332"/>
    </location>
</feature>
<evidence type="ECO:0000313" key="2">
    <source>
        <dbReference type="EMBL" id="NYI03924.1"/>
    </source>
</evidence>
<dbReference type="Proteomes" id="UP000567795">
    <property type="component" value="Unassembled WGS sequence"/>
</dbReference>
<accession>A0A852ZSY7</accession>
<name>A0A852ZSY7_9ACTN</name>
<comment type="caution">
    <text evidence="2">The sequence shown here is derived from an EMBL/GenBank/DDBJ whole genome shotgun (WGS) entry which is preliminary data.</text>
</comment>
<feature type="region of interest" description="Disordered" evidence="1">
    <location>
        <begin position="301"/>
        <end position="332"/>
    </location>
</feature>
<dbReference type="AlphaFoldDB" id="A0A852ZSY7"/>
<dbReference type="InterPro" id="IPR017868">
    <property type="entry name" value="Filamin/ABP280_repeat-like"/>
</dbReference>
<evidence type="ECO:0000313" key="3">
    <source>
        <dbReference type="Proteomes" id="UP000567795"/>
    </source>
</evidence>
<organism evidence="2 3">
    <name type="scientific">Allostreptomyces psammosilenae</name>
    <dbReference type="NCBI Taxonomy" id="1892865"/>
    <lineage>
        <taxon>Bacteria</taxon>
        <taxon>Bacillati</taxon>
        <taxon>Actinomycetota</taxon>
        <taxon>Actinomycetes</taxon>
        <taxon>Kitasatosporales</taxon>
        <taxon>Streptomycetaceae</taxon>
        <taxon>Allostreptomyces</taxon>
    </lineage>
</organism>
<evidence type="ECO:0008006" key="4">
    <source>
        <dbReference type="Google" id="ProtNLM"/>
    </source>
</evidence>
<sequence length="332" mass="34189">MNTATRVAVYVAGLAVVFVGAMGVGDAVGPVRADPAPSASPGAEADHPAGHAADPGPGPTGAPAPVEQSAGLAVTQDGYRLELLDQGHAAGRAGELRLRLLGPDGAPVTRYELRHERELHLIVVSRDLADYQHLHPVRDAEGTWSVPFTPERGGGYKVFADFAAAGAARELTLATDLLVAGPGAPAPAAVPSAQVRTARVGEFEVALSGETAAGAASTLTFTVTRDGEPVTDLEPYLGALGHLVALRAGDLAYLHVHPVEQTGPDGPRIVFQAEVPSPGDYHLFLEFQHAGEVRLARFTTTAADGSSPTGSEAEEHAADEHGEAPAEGGHEH</sequence>
<protein>
    <recommendedName>
        <fullName evidence="4">Secreted protein</fullName>
    </recommendedName>
</protein>
<dbReference type="EMBL" id="JACBZD010000001">
    <property type="protein sequence ID" value="NYI03924.1"/>
    <property type="molecule type" value="Genomic_DNA"/>
</dbReference>
<evidence type="ECO:0000256" key="1">
    <source>
        <dbReference type="SAM" id="MobiDB-lite"/>
    </source>
</evidence>